<dbReference type="InterPro" id="IPR006439">
    <property type="entry name" value="HAD-SF_hydro_IA"/>
</dbReference>
<dbReference type="PANTHER" id="PTHR43316:SF3">
    <property type="entry name" value="HALOACID DEHALOGENASE, TYPE II (AFU_ORTHOLOGUE AFUA_2G07750)-RELATED"/>
    <property type="match status" value="1"/>
</dbReference>
<comment type="caution">
    <text evidence="3">The sequence shown here is derived from an EMBL/GenBank/DDBJ whole genome shotgun (WGS) entry which is preliminary data.</text>
</comment>
<name>A0ABS4Z4K1_9ACTN</name>
<dbReference type="InterPro" id="IPR006328">
    <property type="entry name" value="2-HAD"/>
</dbReference>
<evidence type="ECO:0000256" key="2">
    <source>
        <dbReference type="ARBA" id="ARBA00022801"/>
    </source>
</evidence>
<accession>A0ABS4Z4K1</accession>
<sequence length="222" mass="23127">MPLPTVVLDVNETLSDLGALAPVLREVGAPESLLGTWFAGTLRDGFALTLQGEPAAFADVARAVLVGLLAQHPDRVDDVDAAADAVLDAFRTLPVHPDVPDGLRALADAGFPVVTLSNGATSVAEALLEQAGVRDRVSQVLSVEDAGAWKPARAAYSHAEAATGRSGADLLLVAVHPWDLDGASRAGWRTAHLDRTGAPWPPVFRRPTHHLTALADLPTAVG</sequence>
<dbReference type="InterPro" id="IPR023198">
    <property type="entry name" value="PGP-like_dom2"/>
</dbReference>
<keyword evidence="2 3" id="KW-0378">Hydrolase</keyword>
<dbReference type="GO" id="GO:0018784">
    <property type="term" value="F:(S)-2-haloacid dehalogenase activity"/>
    <property type="evidence" value="ECO:0007669"/>
    <property type="project" value="UniProtKB-EC"/>
</dbReference>
<gene>
    <name evidence="3" type="ORF">JOF54_000894</name>
</gene>
<dbReference type="EMBL" id="JAGIOB010000001">
    <property type="protein sequence ID" value="MBP2415972.1"/>
    <property type="molecule type" value="Genomic_DNA"/>
</dbReference>
<dbReference type="SUPFAM" id="SSF56784">
    <property type="entry name" value="HAD-like"/>
    <property type="match status" value="1"/>
</dbReference>
<evidence type="ECO:0000313" key="4">
    <source>
        <dbReference type="Proteomes" id="UP000758168"/>
    </source>
</evidence>
<evidence type="ECO:0000313" key="3">
    <source>
        <dbReference type="EMBL" id="MBP2415972.1"/>
    </source>
</evidence>
<keyword evidence="4" id="KW-1185">Reference proteome</keyword>
<protein>
    <submittedName>
        <fullName evidence="3">2-haloacid dehalogenase</fullName>
        <ecNumber evidence="3">3.8.1.2</ecNumber>
    </submittedName>
</protein>
<dbReference type="EC" id="3.8.1.2" evidence="3"/>
<dbReference type="NCBIfam" id="TIGR01493">
    <property type="entry name" value="HAD-SF-IA-v2"/>
    <property type="match status" value="1"/>
</dbReference>
<dbReference type="InterPro" id="IPR023214">
    <property type="entry name" value="HAD_sf"/>
</dbReference>
<dbReference type="Proteomes" id="UP000758168">
    <property type="component" value="Unassembled WGS sequence"/>
</dbReference>
<dbReference type="PANTHER" id="PTHR43316">
    <property type="entry name" value="HYDROLASE, HALOACID DELAHOGENASE-RELATED"/>
    <property type="match status" value="1"/>
</dbReference>
<organism evidence="3 4">
    <name type="scientific">Microlunatus capsulatus</name>
    <dbReference type="NCBI Taxonomy" id="99117"/>
    <lineage>
        <taxon>Bacteria</taxon>
        <taxon>Bacillati</taxon>
        <taxon>Actinomycetota</taxon>
        <taxon>Actinomycetes</taxon>
        <taxon>Propionibacteriales</taxon>
        <taxon>Propionibacteriaceae</taxon>
        <taxon>Microlunatus</taxon>
    </lineage>
</organism>
<dbReference type="InterPro" id="IPR051540">
    <property type="entry name" value="S-2-haloacid_dehalogenase"/>
</dbReference>
<evidence type="ECO:0000256" key="1">
    <source>
        <dbReference type="ARBA" id="ARBA00008106"/>
    </source>
</evidence>
<dbReference type="RefSeq" id="WP_210053373.1">
    <property type="nucleotide sequence ID" value="NZ_JAGIOB010000001.1"/>
</dbReference>
<proteinExistence type="inferred from homology"/>
<reference evidence="3 4" key="1">
    <citation type="submission" date="2021-03" db="EMBL/GenBank/DDBJ databases">
        <title>Sequencing the genomes of 1000 actinobacteria strains.</title>
        <authorList>
            <person name="Klenk H.-P."/>
        </authorList>
    </citation>
    <scope>NUCLEOTIDE SEQUENCE [LARGE SCALE GENOMIC DNA]</scope>
    <source>
        <strain evidence="3 4">DSM 12936</strain>
    </source>
</reference>
<dbReference type="NCBIfam" id="TIGR01428">
    <property type="entry name" value="HAD_type_II"/>
    <property type="match status" value="1"/>
</dbReference>
<dbReference type="Gene3D" id="3.40.50.1000">
    <property type="entry name" value="HAD superfamily/HAD-like"/>
    <property type="match status" value="1"/>
</dbReference>
<comment type="similarity">
    <text evidence="1">Belongs to the HAD-like hydrolase superfamily. S-2-haloalkanoic acid dehalogenase family.</text>
</comment>
<dbReference type="Gene3D" id="1.10.150.240">
    <property type="entry name" value="Putative phosphatase, domain 2"/>
    <property type="match status" value="1"/>
</dbReference>
<dbReference type="Pfam" id="PF00702">
    <property type="entry name" value="Hydrolase"/>
    <property type="match status" value="1"/>
</dbReference>
<dbReference type="PRINTS" id="PR00413">
    <property type="entry name" value="HADHALOGNASE"/>
</dbReference>
<dbReference type="InterPro" id="IPR036412">
    <property type="entry name" value="HAD-like_sf"/>
</dbReference>